<evidence type="ECO:0000256" key="1">
    <source>
        <dbReference type="ARBA" id="ARBA00000757"/>
    </source>
</evidence>
<evidence type="ECO:0000256" key="8">
    <source>
        <dbReference type="PIRSR" id="PIRSR001480-2"/>
    </source>
</evidence>
<gene>
    <name evidence="10" type="ORF">BJ968_002769</name>
</gene>
<comment type="cofactor">
    <cofactor evidence="8">
        <name>Zn(2+)</name>
        <dbReference type="ChEBI" id="CHEBI:29105"/>
    </cofactor>
    <text evidence="8">Binds 1 zinc ion per subunit.</text>
</comment>
<organism evidence="10 11">
    <name type="scientific">Kineococcus aurantiacus</name>
    <dbReference type="NCBI Taxonomy" id="37633"/>
    <lineage>
        <taxon>Bacteria</taxon>
        <taxon>Bacillati</taxon>
        <taxon>Actinomycetota</taxon>
        <taxon>Actinomycetes</taxon>
        <taxon>Kineosporiales</taxon>
        <taxon>Kineosporiaceae</taxon>
        <taxon>Kineococcus</taxon>
    </lineage>
</organism>
<feature type="binding site" evidence="8">
    <location>
        <position position="95"/>
    </location>
    <ligand>
        <name>Zn(2+)</name>
        <dbReference type="ChEBI" id="CHEBI:29105"/>
    </ligand>
</feature>
<dbReference type="GO" id="GO:0005829">
    <property type="term" value="C:cytosol"/>
    <property type="evidence" value="ECO:0007669"/>
    <property type="project" value="TreeGrafter"/>
</dbReference>
<dbReference type="SUPFAM" id="SSF51182">
    <property type="entry name" value="RmlC-like cupins"/>
    <property type="match status" value="1"/>
</dbReference>
<dbReference type="Gene3D" id="2.60.120.10">
    <property type="entry name" value="Jelly Rolls"/>
    <property type="match status" value="2"/>
</dbReference>
<evidence type="ECO:0000256" key="5">
    <source>
        <dbReference type="ARBA" id="ARBA00022833"/>
    </source>
</evidence>
<evidence type="ECO:0000256" key="6">
    <source>
        <dbReference type="ARBA" id="ARBA00023235"/>
    </source>
</evidence>
<dbReference type="AlphaFoldDB" id="A0A7Y9J1M8"/>
<keyword evidence="4 8" id="KW-0479">Metal-binding</keyword>
<name>A0A7Y9J1M8_9ACTN</name>
<evidence type="ECO:0000256" key="4">
    <source>
        <dbReference type="ARBA" id="ARBA00022723"/>
    </source>
</evidence>
<dbReference type="PRINTS" id="PR00714">
    <property type="entry name" value="MAN6PISMRASE"/>
</dbReference>
<proteinExistence type="inferred from homology"/>
<reference evidence="10 11" key="1">
    <citation type="submission" date="2020-07" db="EMBL/GenBank/DDBJ databases">
        <title>Sequencing the genomes of 1000 actinobacteria strains.</title>
        <authorList>
            <person name="Klenk H.-P."/>
        </authorList>
    </citation>
    <scope>NUCLEOTIDE SEQUENCE [LARGE SCALE GENOMIC DNA]</scope>
    <source>
        <strain evidence="10 11">DSM 7487</strain>
    </source>
</reference>
<dbReference type="RefSeq" id="WP_179752784.1">
    <property type="nucleotide sequence ID" value="NZ_BAAAGN010000010.1"/>
</dbReference>
<accession>A0A7Y9J1M8</accession>
<dbReference type="GO" id="GO:0004476">
    <property type="term" value="F:mannose-6-phosphate isomerase activity"/>
    <property type="evidence" value="ECO:0007669"/>
    <property type="project" value="UniProtKB-EC"/>
</dbReference>
<evidence type="ECO:0000259" key="9">
    <source>
        <dbReference type="Pfam" id="PF20511"/>
    </source>
</evidence>
<sequence length="400" mass="40656">MITLEPAIRDYDWGTDGGISRLLGREPAGGPEAELWIGTHPGFPTPTADGRTVADVVAADPAGVLGAETAGRGGTRLPFLLKVLSAGRPLSVQVHPSPEQARAGFADEETRGVPLGAPHRNYVDDQPKPEMMVAVTPMRALAGFRDPAAVRADLHRLLGAPGGGTSAELDALLAGPDPAATLRGALRLLLSGGEPAAGFVTRLVAAARAADADDTTAGVVRLLAEHHPADPGIAVGALLNHVDLAPGQAVFLGAGTPHAYLQGTGVEVMSASDNVLRGGLTSKHVDVEELLRIVDPVVSAPHRVAPEETAAGSRVFRTPVPDFALQRLEGGPGAELAVEQNGPVLLLVLAGSALVTSGPGDAEELRRGGSLLVGAAEGPARLRAGDDGVLAFAATVGRAG</sequence>
<dbReference type="EMBL" id="JACCBB010000001">
    <property type="protein sequence ID" value="NYD23229.1"/>
    <property type="molecule type" value="Genomic_DNA"/>
</dbReference>
<dbReference type="PANTHER" id="PTHR10309:SF0">
    <property type="entry name" value="MANNOSE-6-PHOSPHATE ISOMERASE"/>
    <property type="match status" value="1"/>
</dbReference>
<dbReference type="CDD" id="cd07011">
    <property type="entry name" value="cupin_PMI_type_I_N"/>
    <property type="match status" value="1"/>
</dbReference>
<dbReference type="GO" id="GO:0005975">
    <property type="term" value="P:carbohydrate metabolic process"/>
    <property type="evidence" value="ECO:0007669"/>
    <property type="project" value="InterPro"/>
</dbReference>
<feature type="binding site" evidence="8">
    <location>
        <position position="93"/>
    </location>
    <ligand>
        <name>Zn(2+)</name>
        <dbReference type="ChEBI" id="CHEBI:29105"/>
    </ligand>
</feature>
<protein>
    <recommendedName>
        <fullName evidence="3">mannose-6-phosphate isomerase</fullName>
        <ecNumber evidence="3">5.3.1.8</ecNumber>
    </recommendedName>
</protein>
<keyword evidence="5 8" id="KW-0862">Zinc</keyword>
<dbReference type="InterPro" id="IPR016305">
    <property type="entry name" value="Mannose-6-P_Isomerase"/>
</dbReference>
<dbReference type="PANTHER" id="PTHR10309">
    <property type="entry name" value="MANNOSE-6-PHOSPHATE ISOMERASE"/>
    <property type="match status" value="1"/>
</dbReference>
<dbReference type="Gene3D" id="1.10.441.10">
    <property type="entry name" value="Phosphomannose Isomerase, domain 2"/>
    <property type="match status" value="1"/>
</dbReference>
<evidence type="ECO:0000256" key="7">
    <source>
        <dbReference type="PIRSR" id="PIRSR001480-1"/>
    </source>
</evidence>
<keyword evidence="11" id="KW-1185">Reference proteome</keyword>
<dbReference type="GO" id="GO:0008270">
    <property type="term" value="F:zinc ion binding"/>
    <property type="evidence" value="ECO:0007669"/>
    <property type="project" value="InterPro"/>
</dbReference>
<dbReference type="InterPro" id="IPR011051">
    <property type="entry name" value="RmlC_Cupin_sf"/>
</dbReference>
<feature type="binding site" evidence="8">
    <location>
        <position position="258"/>
    </location>
    <ligand>
        <name>Zn(2+)</name>
        <dbReference type="ChEBI" id="CHEBI:29105"/>
    </ligand>
</feature>
<evidence type="ECO:0000313" key="10">
    <source>
        <dbReference type="EMBL" id="NYD23229.1"/>
    </source>
</evidence>
<dbReference type="Proteomes" id="UP000521922">
    <property type="component" value="Unassembled WGS sequence"/>
</dbReference>
<dbReference type="EC" id="5.3.1.8" evidence="3"/>
<dbReference type="PIRSF" id="PIRSF001480">
    <property type="entry name" value="Mannose-6-phosphate_isomerase"/>
    <property type="match status" value="1"/>
</dbReference>
<dbReference type="InterPro" id="IPR001250">
    <property type="entry name" value="Man6P_Isoase-1"/>
</dbReference>
<evidence type="ECO:0000256" key="3">
    <source>
        <dbReference type="ARBA" id="ARBA00011956"/>
    </source>
</evidence>
<dbReference type="Pfam" id="PF20511">
    <property type="entry name" value="PMI_typeI_cat"/>
    <property type="match status" value="1"/>
</dbReference>
<feature type="domain" description="Phosphomannose isomerase type I catalytic" evidence="9">
    <location>
        <begin position="2"/>
        <end position="145"/>
    </location>
</feature>
<evidence type="ECO:0000256" key="2">
    <source>
        <dbReference type="ARBA" id="ARBA00010772"/>
    </source>
</evidence>
<comment type="caution">
    <text evidence="10">The sequence shown here is derived from an EMBL/GenBank/DDBJ whole genome shotgun (WGS) entry which is preliminary data.</text>
</comment>
<dbReference type="NCBIfam" id="TIGR00218">
    <property type="entry name" value="manA"/>
    <property type="match status" value="1"/>
</dbReference>
<comment type="catalytic activity">
    <reaction evidence="1">
        <text>D-mannose 6-phosphate = D-fructose 6-phosphate</text>
        <dbReference type="Rhea" id="RHEA:12356"/>
        <dbReference type="ChEBI" id="CHEBI:58735"/>
        <dbReference type="ChEBI" id="CHEBI:61527"/>
        <dbReference type="EC" id="5.3.1.8"/>
    </reaction>
</comment>
<comment type="similarity">
    <text evidence="2">Belongs to the mannose-6-phosphate isomerase type 1 family.</text>
</comment>
<feature type="active site" evidence="7">
    <location>
        <position position="277"/>
    </location>
</feature>
<dbReference type="InterPro" id="IPR046457">
    <property type="entry name" value="PMI_typeI_cat"/>
</dbReference>
<keyword evidence="6 10" id="KW-0413">Isomerase</keyword>
<feature type="binding site" evidence="8">
    <location>
        <position position="130"/>
    </location>
    <ligand>
        <name>Zn(2+)</name>
        <dbReference type="ChEBI" id="CHEBI:29105"/>
    </ligand>
</feature>
<dbReference type="GO" id="GO:0009298">
    <property type="term" value="P:GDP-mannose biosynthetic process"/>
    <property type="evidence" value="ECO:0007669"/>
    <property type="project" value="InterPro"/>
</dbReference>
<dbReference type="InterPro" id="IPR014710">
    <property type="entry name" value="RmlC-like_jellyroll"/>
</dbReference>
<evidence type="ECO:0000313" key="11">
    <source>
        <dbReference type="Proteomes" id="UP000521922"/>
    </source>
</evidence>